<feature type="compositionally biased region" description="Basic residues" evidence="1">
    <location>
        <begin position="109"/>
        <end position="118"/>
    </location>
</feature>
<feature type="compositionally biased region" description="Basic residues" evidence="1">
    <location>
        <begin position="125"/>
        <end position="134"/>
    </location>
</feature>
<feature type="region of interest" description="Disordered" evidence="1">
    <location>
        <begin position="65"/>
        <end position="91"/>
    </location>
</feature>
<protein>
    <recommendedName>
        <fullName evidence="4">M-phase phosphoprotein 6</fullName>
    </recommendedName>
</protein>
<feature type="region of interest" description="Disordered" evidence="1">
    <location>
        <begin position="105"/>
        <end position="134"/>
    </location>
</feature>
<sequence>MGLSSNVMNMKFMRKALDKTKSEEQPEGKKVKDVSEWLLPSGSIKPKIKPTVTINSVGYGSIASLTAQDEESDSEDTSKPKTTPLPEQPLLKKIEAQAFLSGILDKAQKDKKKDKKRLLKDDKRPKKKAKTLLS</sequence>
<organism evidence="2 3">
    <name type="scientific">Metschnikowia pulcherrima</name>
    <dbReference type="NCBI Taxonomy" id="27326"/>
    <lineage>
        <taxon>Eukaryota</taxon>
        <taxon>Fungi</taxon>
        <taxon>Dikarya</taxon>
        <taxon>Ascomycota</taxon>
        <taxon>Saccharomycotina</taxon>
        <taxon>Pichiomycetes</taxon>
        <taxon>Metschnikowiaceae</taxon>
        <taxon>Metschnikowia</taxon>
    </lineage>
</organism>
<accession>A0A8H7GZ17</accession>
<gene>
    <name evidence="2" type="ORF">HF325_001791</name>
</gene>
<evidence type="ECO:0000256" key="1">
    <source>
        <dbReference type="SAM" id="MobiDB-lite"/>
    </source>
</evidence>
<proteinExistence type="predicted"/>
<evidence type="ECO:0000313" key="3">
    <source>
        <dbReference type="Proteomes" id="UP000649328"/>
    </source>
</evidence>
<keyword evidence="3" id="KW-1185">Reference proteome</keyword>
<dbReference type="EMBL" id="JACBPP010000002">
    <property type="protein sequence ID" value="KAF8004343.1"/>
    <property type="molecule type" value="Genomic_DNA"/>
</dbReference>
<dbReference type="Proteomes" id="UP000649328">
    <property type="component" value="Unassembled WGS sequence"/>
</dbReference>
<evidence type="ECO:0000313" key="2">
    <source>
        <dbReference type="EMBL" id="KAF8004343.1"/>
    </source>
</evidence>
<comment type="caution">
    <text evidence="2">The sequence shown here is derived from an EMBL/GenBank/DDBJ whole genome shotgun (WGS) entry which is preliminary data.</text>
</comment>
<dbReference type="OrthoDB" id="4084022at2759"/>
<reference evidence="2" key="1">
    <citation type="submission" date="2020-10" db="EMBL/GenBank/DDBJ databases">
        <title>The Whole-Genome Sequence of Metschnikowia persimmonesis, a Novel Endophytic Yeast Species Isolated from Medicinal Plant Diospyros kaki Thumb.</title>
        <authorList>
            <person name="Rahmat E."/>
            <person name="Kang Y."/>
        </authorList>
    </citation>
    <scope>NUCLEOTIDE SEQUENCE</scope>
    <source>
        <strain evidence="2">KIOM G15050</strain>
    </source>
</reference>
<name>A0A8H7GZ17_9ASCO</name>
<dbReference type="AlphaFoldDB" id="A0A8H7GZ17"/>
<evidence type="ECO:0008006" key="4">
    <source>
        <dbReference type="Google" id="ProtNLM"/>
    </source>
</evidence>